<proteinExistence type="predicted"/>
<reference evidence="1" key="1">
    <citation type="journal article" date="2017" name="Viruses">
        <title>Characterization of Bacillus subtilis Viruses vB_BsuM-Goe2 and vB_BsuM-Goe3.</title>
        <authorList>
            <person name="Willms I.M."/>
            <person name="Hoppert M."/>
            <person name="Hertel R."/>
        </authorList>
    </citation>
    <scope>NUCLEOTIDE SEQUENCE [LARGE SCALE GENOMIC DNA]</scope>
</reference>
<organismHost>
    <name type="scientific">Bacillus subtilis</name>
    <dbReference type="NCBI Taxonomy" id="1423"/>
</organismHost>
<dbReference type="Proteomes" id="UP000221795">
    <property type="component" value="Segment"/>
</dbReference>
<organism evidence="1 2">
    <name type="scientific">Bacillus phage vB_BsuM-Goe3</name>
    <dbReference type="NCBI Taxonomy" id="1933063"/>
    <lineage>
        <taxon>Viruses</taxon>
        <taxon>Duplodnaviria</taxon>
        <taxon>Heunggongvirae</taxon>
        <taxon>Uroviricota</taxon>
        <taxon>Caudoviricetes</taxon>
        <taxon>Herelleviridae</taxon>
        <taxon>Bastillevirinae</taxon>
        <taxon>Grisebachstrassevirus</taxon>
        <taxon>Grisebachstrassevirus goe3</taxon>
    </lineage>
</organism>
<accession>A0A217ER96</accession>
<sequence>MSKNQDKFIVWNKEELIQSCTEAELMKLNAIVGRIVRKRIEEGKKPQNGYIVVNTDEPYAEEVRDILRKNGAWEN</sequence>
<evidence type="ECO:0000313" key="1">
    <source>
        <dbReference type="EMBL" id="APZ82619.1"/>
    </source>
</evidence>
<keyword evidence="2" id="KW-1185">Reference proteome</keyword>
<protein>
    <submittedName>
        <fullName evidence="1">Uncharacterized protein</fullName>
    </submittedName>
</protein>
<evidence type="ECO:0000313" key="2">
    <source>
        <dbReference type="Proteomes" id="UP000221795"/>
    </source>
</evidence>
<dbReference type="EMBL" id="KY368640">
    <property type="protein sequence ID" value="APZ82619.1"/>
    <property type="molecule type" value="Genomic_DNA"/>
</dbReference>
<gene>
    <name evidence="1" type="ORF">Goe3_c15800</name>
</gene>
<name>A0A217ER96_BPGO3</name>